<dbReference type="PANTHER" id="PTHR11271:SF6">
    <property type="entry name" value="GUANINE DEAMINASE"/>
    <property type="match status" value="1"/>
</dbReference>
<comment type="catalytic activity">
    <reaction evidence="8">
        <text>guanine + H2O + H(+) = xanthine + NH4(+)</text>
        <dbReference type="Rhea" id="RHEA:14665"/>
        <dbReference type="ChEBI" id="CHEBI:15377"/>
        <dbReference type="ChEBI" id="CHEBI:15378"/>
        <dbReference type="ChEBI" id="CHEBI:16235"/>
        <dbReference type="ChEBI" id="CHEBI:17712"/>
        <dbReference type="ChEBI" id="CHEBI:28938"/>
        <dbReference type="EC" id="3.5.4.3"/>
    </reaction>
</comment>
<proteinExistence type="inferred from homology"/>
<evidence type="ECO:0000256" key="5">
    <source>
        <dbReference type="ARBA" id="ARBA00022801"/>
    </source>
</evidence>
<evidence type="ECO:0000256" key="1">
    <source>
        <dbReference type="ARBA" id="ARBA00004984"/>
    </source>
</evidence>
<dbReference type="Pfam" id="PF01979">
    <property type="entry name" value="Amidohydro_1"/>
    <property type="match status" value="1"/>
</dbReference>
<dbReference type="EC" id="3.5.4.3" evidence="3 7"/>
<feature type="domain" description="Amidohydrolase-related" evidence="9">
    <location>
        <begin position="73"/>
        <end position="438"/>
    </location>
</feature>
<evidence type="ECO:0000313" key="11">
    <source>
        <dbReference type="Proteomes" id="UP001500359"/>
    </source>
</evidence>
<keyword evidence="11" id="KW-1185">Reference proteome</keyword>
<organism evidence="10 11">
    <name type="scientific">Aliiglaciecola litoralis</name>
    <dbReference type="NCBI Taxonomy" id="582857"/>
    <lineage>
        <taxon>Bacteria</taxon>
        <taxon>Pseudomonadati</taxon>
        <taxon>Pseudomonadota</taxon>
        <taxon>Gammaproteobacteria</taxon>
        <taxon>Alteromonadales</taxon>
        <taxon>Alteromonadaceae</taxon>
        <taxon>Aliiglaciecola</taxon>
    </lineage>
</organism>
<keyword evidence="4 8" id="KW-0479">Metal-binding</keyword>
<dbReference type="InterPro" id="IPR014311">
    <property type="entry name" value="Guanine_deaminase"/>
</dbReference>
<evidence type="ECO:0000256" key="7">
    <source>
        <dbReference type="NCBIfam" id="TIGR02967"/>
    </source>
</evidence>
<comment type="caution">
    <text evidence="10">The sequence shown here is derived from an EMBL/GenBank/DDBJ whole genome shotgun (WGS) entry which is preliminary data.</text>
</comment>
<dbReference type="SUPFAM" id="SSF51556">
    <property type="entry name" value="Metallo-dependent hydrolases"/>
    <property type="match status" value="1"/>
</dbReference>
<comment type="pathway">
    <text evidence="1 8">Purine metabolism; guanine degradation; xanthine from guanine: step 1/1.</text>
</comment>
<evidence type="ECO:0000256" key="6">
    <source>
        <dbReference type="ARBA" id="ARBA00022833"/>
    </source>
</evidence>
<evidence type="ECO:0000259" key="9">
    <source>
        <dbReference type="Pfam" id="PF01979"/>
    </source>
</evidence>
<gene>
    <name evidence="10" type="primary">guaD</name>
    <name evidence="10" type="ORF">GCM10009114_01640</name>
</gene>
<keyword evidence="5 8" id="KW-0378">Hydrolase</keyword>
<evidence type="ECO:0000313" key="10">
    <source>
        <dbReference type="EMBL" id="GAA0852240.1"/>
    </source>
</evidence>
<dbReference type="PANTHER" id="PTHR11271">
    <property type="entry name" value="GUANINE DEAMINASE"/>
    <property type="match status" value="1"/>
</dbReference>
<dbReference type="InterPro" id="IPR051607">
    <property type="entry name" value="Metallo-dep_hydrolases"/>
</dbReference>
<comment type="similarity">
    <text evidence="2 8">Belongs to the metallo-dependent hydrolases superfamily. ATZ/TRZ family.</text>
</comment>
<dbReference type="InterPro" id="IPR032466">
    <property type="entry name" value="Metal_Hydrolase"/>
</dbReference>
<dbReference type="Proteomes" id="UP001500359">
    <property type="component" value="Unassembled WGS sequence"/>
</dbReference>
<evidence type="ECO:0000256" key="3">
    <source>
        <dbReference type="ARBA" id="ARBA00012781"/>
    </source>
</evidence>
<evidence type="ECO:0000256" key="2">
    <source>
        <dbReference type="ARBA" id="ARBA00006745"/>
    </source>
</evidence>
<name>A0ABN1LC21_9ALTE</name>
<sequence length="448" mass="49846">MEANSTMQQQVNVYRASLLDFPAPTSNPSSDFRYIQDGLLVTRNSKIVDIGSYNNLISSYKSHTISDLRGKLIIPGLIDSHLHFPQTEMLASYGEQLLEWLNNYTFPTEAKFADDDYATKIASIFLHQLVSNGTTTGMVFSTVHKSAADALFNAASKLNMCLIAGKVCMDRHCPVELQDSPALAQQHSAELIESWHGKGRLAYALTPRFAPTSSEQQLAALGELAKQYPDVYIQTHLSENLNEIEWVRQLFPKHRSYLDVYDQYGLVRKGSVFGHCLHLQDEEWRRLKSAQATIAFCPSSNLFLGSGLFELEKARQHGINVSLASDVGAGTSFNMLRTMGDAYKVCQLKHNPLCPLEGLYMMTQGAACNLGLEHTIGNLNTGTDADFVVLDPAFNELSALRTQHLIEERTISAPQDVLFALSMLADERTIFQTYIAGNCVHQVNKELN</sequence>
<keyword evidence="6 8" id="KW-0862">Zinc</keyword>
<accession>A0ABN1LC21</accession>
<evidence type="ECO:0000256" key="4">
    <source>
        <dbReference type="ARBA" id="ARBA00022723"/>
    </source>
</evidence>
<evidence type="ECO:0000256" key="8">
    <source>
        <dbReference type="RuleBase" id="RU366009"/>
    </source>
</evidence>
<dbReference type="InterPro" id="IPR006680">
    <property type="entry name" value="Amidohydro-rel"/>
</dbReference>
<dbReference type="NCBIfam" id="TIGR02967">
    <property type="entry name" value="guan_deamin"/>
    <property type="match status" value="1"/>
</dbReference>
<reference evidence="10 11" key="1">
    <citation type="journal article" date="2019" name="Int. J. Syst. Evol. Microbiol.">
        <title>The Global Catalogue of Microorganisms (GCM) 10K type strain sequencing project: providing services to taxonomists for standard genome sequencing and annotation.</title>
        <authorList>
            <consortium name="The Broad Institute Genomics Platform"/>
            <consortium name="The Broad Institute Genome Sequencing Center for Infectious Disease"/>
            <person name="Wu L."/>
            <person name="Ma J."/>
        </authorList>
    </citation>
    <scope>NUCLEOTIDE SEQUENCE [LARGE SCALE GENOMIC DNA]</scope>
    <source>
        <strain evidence="10 11">JCM 15896</strain>
    </source>
</reference>
<dbReference type="SUPFAM" id="SSF51338">
    <property type="entry name" value="Composite domain of metallo-dependent hydrolases"/>
    <property type="match status" value="1"/>
</dbReference>
<comment type="function">
    <text evidence="8">Catalyzes the hydrolytic deamination of guanine, producing xanthine and ammonia.</text>
</comment>
<comment type="cofactor">
    <cofactor evidence="8">
        <name>Zn(2+)</name>
        <dbReference type="ChEBI" id="CHEBI:29105"/>
    </cofactor>
    <text evidence="8">Binds 1 zinc ion per subunit.</text>
</comment>
<dbReference type="InterPro" id="IPR011059">
    <property type="entry name" value="Metal-dep_hydrolase_composite"/>
</dbReference>
<dbReference type="Gene3D" id="2.30.40.10">
    <property type="entry name" value="Urease, subunit C, domain 1"/>
    <property type="match status" value="1"/>
</dbReference>
<dbReference type="NCBIfam" id="NF006679">
    <property type="entry name" value="PRK09228.1"/>
    <property type="match status" value="1"/>
</dbReference>
<protein>
    <recommendedName>
        <fullName evidence="3 7">Guanine deaminase</fullName>
        <shortName evidence="8">Guanase</shortName>
        <ecNumber evidence="3 7">3.5.4.3</ecNumber>
    </recommendedName>
    <alternativeName>
        <fullName evidence="8">Guanine aminohydrolase</fullName>
    </alternativeName>
</protein>
<dbReference type="Gene3D" id="3.20.20.140">
    <property type="entry name" value="Metal-dependent hydrolases"/>
    <property type="match status" value="1"/>
</dbReference>
<dbReference type="EMBL" id="BAAAFD010000001">
    <property type="protein sequence ID" value="GAA0852240.1"/>
    <property type="molecule type" value="Genomic_DNA"/>
</dbReference>